<dbReference type="AlphaFoldDB" id="A0A165Q0Q7"/>
<organism evidence="2 3">
    <name type="scientific">Daedalea quercina L-15889</name>
    <dbReference type="NCBI Taxonomy" id="1314783"/>
    <lineage>
        <taxon>Eukaryota</taxon>
        <taxon>Fungi</taxon>
        <taxon>Dikarya</taxon>
        <taxon>Basidiomycota</taxon>
        <taxon>Agaricomycotina</taxon>
        <taxon>Agaricomycetes</taxon>
        <taxon>Polyporales</taxon>
        <taxon>Fomitopsis</taxon>
    </lineage>
</organism>
<evidence type="ECO:0000313" key="3">
    <source>
        <dbReference type="Proteomes" id="UP000076727"/>
    </source>
</evidence>
<name>A0A165Q0Q7_9APHY</name>
<dbReference type="STRING" id="1314783.A0A165Q0Q7"/>
<sequence>DIDGQKRVVCISIFAQSSHQRCNALQSVMGVFLHSCKASESVVELLSRVGLSISCSAIDDTITSLSRESARATRQLGRTRCVAVAYDNFDVELKTDVPTVDKPHENLAHLTSSTFLHLEHGVTPQDLRCSAKVWQTSLNNPINHSTQYNLDWRELTSLHVETPHPSGLTRCQHFQKYIFLRDLVGHGPVYFAQFKDKLTDLEPIDPIPIVKSQQVPARAMDINQSSVDGNIEALTELFQQAGWGNLVVTPDCIDMNEYIVLVHGDLGTCECVQSLLFSRGEEKTPYHRFQVVVFVLGLFHLKMACADAIWKIFIFPKAAREDATSLLKQVAEIRPKEMLNKE</sequence>
<dbReference type="OrthoDB" id="4743193at2759"/>
<keyword evidence="3" id="KW-1185">Reference proteome</keyword>
<dbReference type="Proteomes" id="UP000076727">
    <property type="component" value="Unassembled WGS sequence"/>
</dbReference>
<dbReference type="InterPro" id="IPR046496">
    <property type="entry name" value="DUF6589"/>
</dbReference>
<evidence type="ECO:0000259" key="1">
    <source>
        <dbReference type="Pfam" id="PF20231"/>
    </source>
</evidence>
<proteinExistence type="predicted"/>
<evidence type="ECO:0000313" key="2">
    <source>
        <dbReference type="EMBL" id="KZT68863.1"/>
    </source>
</evidence>
<accession>A0A165Q0Q7</accession>
<dbReference type="Pfam" id="PF20231">
    <property type="entry name" value="DUF6589"/>
    <property type="match status" value="1"/>
</dbReference>
<dbReference type="EMBL" id="KV429062">
    <property type="protein sequence ID" value="KZT68863.1"/>
    <property type="molecule type" value="Genomic_DNA"/>
</dbReference>
<feature type="non-terminal residue" evidence="2">
    <location>
        <position position="1"/>
    </location>
</feature>
<protein>
    <recommendedName>
        <fullName evidence="1">DUF6589 domain-containing protein</fullName>
    </recommendedName>
</protein>
<feature type="domain" description="DUF6589" evidence="1">
    <location>
        <begin position="153"/>
        <end position="331"/>
    </location>
</feature>
<gene>
    <name evidence="2" type="ORF">DAEQUDRAFT_670600</name>
</gene>
<reference evidence="2 3" key="1">
    <citation type="journal article" date="2016" name="Mol. Biol. Evol.">
        <title>Comparative Genomics of Early-Diverging Mushroom-Forming Fungi Provides Insights into the Origins of Lignocellulose Decay Capabilities.</title>
        <authorList>
            <person name="Nagy L.G."/>
            <person name="Riley R."/>
            <person name="Tritt A."/>
            <person name="Adam C."/>
            <person name="Daum C."/>
            <person name="Floudas D."/>
            <person name="Sun H."/>
            <person name="Yadav J.S."/>
            <person name="Pangilinan J."/>
            <person name="Larsson K.H."/>
            <person name="Matsuura K."/>
            <person name="Barry K."/>
            <person name="Labutti K."/>
            <person name="Kuo R."/>
            <person name="Ohm R.A."/>
            <person name="Bhattacharya S.S."/>
            <person name="Shirouzu T."/>
            <person name="Yoshinaga Y."/>
            <person name="Martin F.M."/>
            <person name="Grigoriev I.V."/>
            <person name="Hibbett D.S."/>
        </authorList>
    </citation>
    <scope>NUCLEOTIDE SEQUENCE [LARGE SCALE GENOMIC DNA]</scope>
    <source>
        <strain evidence="2 3">L-15889</strain>
    </source>
</reference>